<proteinExistence type="predicted"/>
<protein>
    <submittedName>
        <fullName evidence="2">Uncharacterized protein</fullName>
    </submittedName>
</protein>
<keyword evidence="3" id="KW-1185">Reference proteome</keyword>
<sequence length="181" mass="19627">MKYNINTGSMDLSHIILVITLVILMIAILAPFHFNVISLEQTVYSLMNSWNNNSDSNPSYVKANATLSVTHDMTIITISIRNNGNYQLVLGSTAIIGSAQCNLEPSIIIPPQSTGEITLSIYTMDDTTMDPITVNVGGNAYSTGVPQIFCYGAHFDLTGNNGFVIIFSIVNGGDIYINVNQ</sequence>
<evidence type="ECO:0000313" key="2">
    <source>
        <dbReference type="EMBL" id="BDR91465.1"/>
    </source>
</evidence>
<keyword evidence="1" id="KW-0812">Transmembrane</keyword>
<accession>A0ABM8BKH7</accession>
<reference evidence="3" key="1">
    <citation type="submission" date="2022-09" db="EMBL/GenBank/DDBJ databases">
        <title>Complete genome sequence of Vulcanisaeta souniana.</title>
        <authorList>
            <person name="Kato S."/>
            <person name="Itoh T."/>
            <person name="Ohkuma M."/>
        </authorList>
    </citation>
    <scope>NUCLEOTIDE SEQUENCE [LARGE SCALE GENOMIC DNA]</scope>
    <source>
        <strain evidence="3">JCM 11219</strain>
    </source>
</reference>
<name>A0ABM8BKH7_9CREN</name>
<organism evidence="2 3">
    <name type="scientific">Vulcanisaeta souniana JCM 11219</name>
    <dbReference type="NCBI Taxonomy" id="1293586"/>
    <lineage>
        <taxon>Archaea</taxon>
        <taxon>Thermoproteota</taxon>
        <taxon>Thermoprotei</taxon>
        <taxon>Thermoproteales</taxon>
        <taxon>Thermoproteaceae</taxon>
        <taxon>Vulcanisaeta</taxon>
    </lineage>
</organism>
<evidence type="ECO:0000313" key="3">
    <source>
        <dbReference type="Proteomes" id="UP001060771"/>
    </source>
</evidence>
<keyword evidence="1" id="KW-0472">Membrane</keyword>
<feature type="transmembrane region" description="Helical" evidence="1">
    <location>
        <begin position="12"/>
        <end position="34"/>
    </location>
</feature>
<dbReference type="Proteomes" id="UP001060771">
    <property type="component" value="Chromosome"/>
</dbReference>
<dbReference type="RefSeq" id="WP_188602767.1">
    <property type="nucleotide sequence ID" value="NZ_AP026830.1"/>
</dbReference>
<evidence type="ECO:0000256" key="1">
    <source>
        <dbReference type="SAM" id="Phobius"/>
    </source>
</evidence>
<dbReference type="GeneID" id="76206114"/>
<keyword evidence="1" id="KW-1133">Transmembrane helix</keyword>
<dbReference type="EMBL" id="AP026830">
    <property type="protein sequence ID" value="BDR91465.1"/>
    <property type="molecule type" value="Genomic_DNA"/>
</dbReference>
<gene>
    <name evidence="2" type="ORF">Vsou_05580</name>
</gene>